<dbReference type="SUPFAM" id="SSF51905">
    <property type="entry name" value="FAD/NAD(P)-binding domain"/>
    <property type="match status" value="2"/>
</dbReference>
<dbReference type="GO" id="GO:0003955">
    <property type="term" value="F:NAD(P)H dehydrogenase (quinone) activity"/>
    <property type="evidence" value="ECO:0007669"/>
    <property type="project" value="TreeGrafter"/>
</dbReference>
<evidence type="ECO:0000256" key="3">
    <source>
        <dbReference type="ARBA" id="ARBA00022827"/>
    </source>
</evidence>
<evidence type="ECO:0000313" key="7">
    <source>
        <dbReference type="Proteomes" id="UP000290057"/>
    </source>
</evidence>
<gene>
    <name evidence="6" type="ORF">EKJ_08230</name>
</gene>
<dbReference type="GO" id="GO:0019646">
    <property type="term" value="P:aerobic electron transport chain"/>
    <property type="evidence" value="ECO:0007669"/>
    <property type="project" value="TreeGrafter"/>
</dbReference>
<dbReference type="PRINTS" id="PR00411">
    <property type="entry name" value="PNDRDTASEI"/>
</dbReference>
<proteinExistence type="predicted"/>
<dbReference type="RefSeq" id="WP_172603134.1">
    <property type="nucleotide sequence ID" value="NZ_AP019389.1"/>
</dbReference>
<dbReference type="InterPro" id="IPR051169">
    <property type="entry name" value="NADH-Q_oxidoreductase"/>
</dbReference>
<dbReference type="PANTHER" id="PTHR42913:SF9">
    <property type="entry name" value="SLR1591 PROTEIN"/>
    <property type="match status" value="1"/>
</dbReference>
<dbReference type="EMBL" id="AP019389">
    <property type="protein sequence ID" value="BBI19976.1"/>
    <property type="molecule type" value="Genomic_DNA"/>
</dbReference>
<name>A0A3T1CG58_9SPHN</name>
<dbReference type="Gene3D" id="3.50.50.100">
    <property type="match status" value="1"/>
</dbReference>
<organism evidence="6 7">
    <name type="scientific">Qipengyuania flava</name>
    <dbReference type="NCBI Taxonomy" id="192812"/>
    <lineage>
        <taxon>Bacteria</taxon>
        <taxon>Pseudomonadati</taxon>
        <taxon>Pseudomonadota</taxon>
        <taxon>Alphaproteobacteria</taxon>
        <taxon>Sphingomonadales</taxon>
        <taxon>Erythrobacteraceae</taxon>
        <taxon>Qipengyuania</taxon>
    </lineage>
</organism>
<keyword evidence="7" id="KW-1185">Reference proteome</keyword>
<accession>A0A3T1CG58</accession>
<comment type="cofactor">
    <cofactor evidence="1">
        <name>FAD</name>
        <dbReference type="ChEBI" id="CHEBI:57692"/>
    </cofactor>
</comment>
<keyword evidence="4" id="KW-0560">Oxidoreductase</keyword>
<sequence>MMRDGRPTILLIGGGHAHCSALDAWARRGTPDARIILLSPDRHTRYSGMIPGTLAGRYEPDAGLIDLDPIAQRVGAVFIRDRCIAIDPRARRAFTASGESIAFDYASIDTGGAGYAARVMGEDPRLVDVRPIASFLSLQAERERAAEKPPRHIAVIGGGAGGIELTFALRQRYAEASTKLTLVAGHAGVLSGFSASVRRLARKELARQGIALVEEDARLEHSALLAGPHRLEPVDMIVAALAAAVPDWLRDTGLELDADGFIAVDRYQRSLSHPFILAAGDVAARQDRAVPHAGVHAVHAGPVLAANLRNMAEGREPEESYRPRPASLFLLSTGQDEAIASYGPLAAQGRWAARLKHWIDTRWIARFRKSAFSV</sequence>
<evidence type="ECO:0000256" key="1">
    <source>
        <dbReference type="ARBA" id="ARBA00001974"/>
    </source>
</evidence>
<evidence type="ECO:0000256" key="4">
    <source>
        <dbReference type="ARBA" id="ARBA00023002"/>
    </source>
</evidence>
<dbReference type="AlphaFoldDB" id="A0A3T1CG58"/>
<protein>
    <submittedName>
        <fullName evidence="6">Pyridine nucleotide-disulfide oxidoreductase</fullName>
    </submittedName>
</protein>
<dbReference type="InterPro" id="IPR036188">
    <property type="entry name" value="FAD/NAD-bd_sf"/>
</dbReference>
<dbReference type="PRINTS" id="PR00368">
    <property type="entry name" value="FADPNR"/>
</dbReference>
<keyword evidence="2" id="KW-0285">Flavoprotein</keyword>
<evidence type="ECO:0000256" key="2">
    <source>
        <dbReference type="ARBA" id="ARBA00022630"/>
    </source>
</evidence>
<keyword evidence="3" id="KW-0274">FAD</keyword>
<dbReference type="PANTHER" id="PTHR42913">
    <property type="entry name" value="APOPTOSIS-INDUCING FACTOR 1"/>
    <property type="match status" value="1"/>
</dbReference>
<reference evidence="6 7" key="1">
    <citation type="submission" date="2019-01" db="EMBL/GenBank/DDBJ databases">
        <title>Complete genome sequence of Erythrobacter flavus KJ5.</title>
        <authorList>
            <person name="Kanesaki Y."/>
            <person name="Brotosudarmo T."/>
            <person name="Moriuchi R."/>
            <person name="Awai K."/>
        </authorList>
    </citation>
    <scope>NUCLEOTIDE SEQUENCE [LARGE SCALE GENOMIC DNA]</scope>
    <source>
        <strain evidence="6 7">KJ5</strain>
    </source>
</reference>
<dbReference type="Proteomes" id="UP000290057">
    <property type="component" value="Chromosome"/>
</dbReference>
<feature type="domain" description="FAD/NAD(P)-binding" evidence="5">
    <location>
        <begin position="9"/>
        <end position="293"/>
    </location>
</feature>
<evidence type="ECO:0000313" key="6">
    <source>
        <dbReference type="EMBL" id="BBI19976.1"/>
    </source>
</evidence>
<dbReference type="Pfam" id="PF07992">
    <property type="entry name" value="Pyr_redox_2"/>
    <property type="match status" value="1"/>
</dbReference>
<evidence type="ECO:0000259" key="5">
    <source>
        <dbReference type="Pfam" id="PF07992"/>
    </source>
</evidence>
<dbReference type="InterPro" id="IPR023753">
    <property type="entry name" value="FAD/NAD-binding_dom"/>
</dbReference>